<feature type="transmembrane region" description="Helical" evidence="1">
    <location>
        <begin position="7"/>
        <end position="32"/>
    </location>
</feature>
<dbReference type="EMBL" id="CACVAR010000188">
    <property type="protein sequence ID" value="CAA6809252.1"/>
    <property type="molecule type" value="Genomic_DNA"/>
</dbReference>
<keyword evidence="1" id="KW-0472">Membrane</keyword>
<dbReference type="AlphaFoldDB" id="A0A6S6STV5"/>
<proteinExistence type="predicted"/>
<dbReference type="InterPro" id="IPR011727">
    <property type="entry name" value="CHP02117"/>
</dbReference>
<evidence type="ECO:0008006" key="3">
    <source>
        <dbReference type="Google" id="ProtNLM"/>
    </source>
</evidence>
<keyword evidence="1" id="KW-0812">Transmembrane</keyword>
<name>A0A6S6STV5_9BACT</name>
<protein>
    <recommendedName>
        <fullName evidence="3">TIGR02117 family protein</fullName>
    </recommendedName>
</protein>
<accession>A0A6S6STV5</accession>
<dbReference type="NCBIfam" id="TIGR02117">
    <property type="entry name" value="chp_urease_rgn"/>
    <property type="match status" value="1"/>
</dbReference>
<reference evidence="2" key="1">
    <citation type="submission" date="2020-01" db="EMBL/GenBank/DDBJ databases">
        <authorList>
            <person name="Meier V. D."/>
            <person name="Meier V D."/>
        </authorList>
    </citation>
    <scope>NUCLEOTIDE SEQUENCE</scope>
    <source>
        <strain evidence="2">HLG_WM_MAG_03</strain>
    </source>
</reference>
<dbReference type="Pfam" id="PF09601">
    <property type="entry name" value="DUF2459"/>
    <property type="match status" value="1"/>
</dbReference>
<sequence length="214" mass="25288">MKKLLKYLFYLLLFPIFSTLIYLFVAYAFTLYPQNNEDNSIKEQKIYLLYSAMHTDIVLDIKDLNRSLFPEFTQYHKGYLAFGWGDKETYLNTPTWDDLNILTSIKALFLNTPTLMHVSYIENIYHYKDIKTIKVSSQQKSKLKASILKSFNFQKNHYKSDYKGYGRKDFFYEAKGNYNLINTCNTWTGDQLRSANISMYYWTPFAQSVTTALP</sequence>
<evidence type="ECO:0000313" key="2">
    <source>
        <dbReference type="EMBL" id="CAA6809252.1"/>
    </source>
</evidence>
<evidence type="ECO:0000256" key="1">
    <source>
        <dbReference type="SAM" id="Phobius"/>
    </source>
</evidence>
<gene>
    <name evidence="2" type="ORF">HELGO_WM39597</name>
</gene>
<organism evidence="2">
    <name type="scientific">uncultured Sulfurovum sp</name>
    <dbReference type="NCBI Taxonomy" id="269237"/>
    <lineage>
        <taxon>Bacteria</taxon>
        <taxon>Pseudomonadati</taxon>
        <taxon>Campylobacterota</taxon>
        <taxon>Epsilonproteobacteria</taxon>
        <taxon>Campylobacterales</taxon>
        <taxon>Sulfurovaceae</taxon>
        <taxon>Sulfurovum</taxon>
        <taxon>environmental samples</taxon>
    </lineage>
</organism>
<keyword evidence="1" id="KW-1133">Transmembrane helix</keyword>